<accession>A0A3P3F2R7</accession>
<evidence type="ECO:0000259" key="3">
    <source>
        <dbReference type="PROSITE" id="PS51186"/>
    </source>
</evidence>
<proteinExistence type="predicted"/>
<dbReference type="InterPro" id="IPR000182">
    <property type="entry name" value="GNAT_dom"/>
</dbReference>
<evidence type="ECO:0000313" key="5">
    <source>
        <dbReference type="Proteomes" id="UP000271590"/>
    </source>
</evidence>
<dbReference type="EMBL" id="RQXU01000001">
    <property type="protein sequence ID" value="RRH92757.1"/>
    <property type="molecule type" value="Genomic_DNA"/>
</dbReference>
<name>A0A3P3F2R7_9BURK</name>
<organism evidence="4 5">
    <name type="scientific">Variovorax beijingensis</name>
    <dbReference type="NCBI Taxonomy" id="2496117"/>
    <lineage>
        <taxon>Bacteria</taxon>
        <taxon>Pseudomonadati</taxon>
        <taxon>Pseudomonadota</taxon>
        <taxon>Betaproteobacteria</taxon>
        <taxon>Burkholderiales</taxon>
        <taxon>Comamonadaceae</taxon>
        <taxon>Variovorax</taxon>
    </lineage>
</organism>
<evidence type="ECO:0000256" key="2">
    <source>
        <dbReference type="ARBA" id="ARBA00023315"/>
    </source>
</evidence>
<dbReference type="InterPro" id="IPR050832">
    <property type="entry name" value="Bact_Acetyltransf"/>
</dbReference>
<evidence type="ECO:0000313" key="4">
    <source>
        <dbReference type="EMBL" id="RRH92757.1"/>
    </source>
</evidence>
<dbReference type="PANTHER" id="PTHR43877">
    <property type="entry name" value="AMINOALKYLPHOSPHONATE N-ACETYLTRANSFERASE-RELATED-RELATED"/>
    <property type="match status" value="1"/>
</dbReference>
<comment type="caution">
    <text evidence="4">The sequence shown here is derived from an EMBL/GenBank/DDBJ whole genome shotgun (WGS) entry which is preliminary data.</text>
</comment>
<protein>
    <submittedName>
        <fullName evidence="4">GNAT family N-acetyltransferase</fullName>
    </submittedName>
</protein>
<dbReference type="InterPro" id="IPR016181">
    <property type="entry name" value="Acyl_CoA_acyltransferase"/>
</dbReference>
<dbReference type="PANTHER" id="PTHR43877:SF2">
    <property type="entry name" value="AMINOALKYLPHOSPHONATE N-ACETYLTRANSFERASE-RELATED"/>
    <property type="match status" value="1"/>
</dbReference>
<dbReference type="Pfam" id="PF00583">
    <property type="entry name" value="Acetyltransf_1"/>
    <property type="match status" value="1"/>
</dbReference>
<feature type="domain" description="N-acetyltransferase" evidence="3">
    <location>
        <begin position="1"/>
        <end position="141"/>
    </location>
</feature>
<keyword evidence="1 4" id="KW-0808">Transferase</keyword>
<dbReference type="SUPFAM" id="SSF55729">
    <property type="entry name" value="Acyl-CoA N-acyltransferases (Nat)"/>
    <property type="match status" value="1"/>
</dbReference>
<dbReference type="Proteomes" id="UP000271590">
    <property type="component" value="Unassembled WGS sequence"/>
</dbReference>
<gene>
    <name evidence="4" type="ORF">EH244_02725</name>
</gene>
<dbReference type="CDD" id="cd04301">
    <property type="entry name" value="NAT_SF"/>
    <property type="match status" value="1"/>
</dbReference>
<keyword evidence="2" id="KW-0012">Acyltransferase</keyword>
<sequence>MNNFEIYTPTAEEVHSGELGRRMRQFNYRFVGEYGQVQPVWLSAKDQGGALIGGLRGFVFLHWLNVELLFVDDAARHQGVGRRLLAMAEQKARELGARNATLNTFEWQARAFYLKQGYEEFGRIDDYIQGFYMAYMKKALAP</sequence>
<dbReference type="Gene3D" id="3.40.630.30">
    <property type="match status" value="1"/>
</dbReference>
<dbReference type="GO" id="GO:0016747">
    <property type="term" value="F:acyltransferase activity, transferring groups other than amino-acyl groups"/>
    <property type="evidence" value="ECO:0007669"/>
    <property type="project" value="InterPro"/>
</dbReference>
<dbReference type="PROSITE" id="PS51186">
    <property type="entry name" value="GNAT"/>
    <property type="match status" value="1"/>
</dbReference>
<dbReference type="AlphaFoldDB" id="A0A3P3F2R7"/>
<evidence type="ECO:0000256" key="1">
    <source>
        <dbReference type="ARBA" id="ARBA00022679"/>
    </source>
</evidence>
<dbReference type="RefSeq" id="WP_124956708.1">
    <property type="nucleotide sequence ID" value="NZ_CBFHCE010000039.1"/>
</dbReference>
<reference evidence="4 5" key="1">
    <citation type="submission" date="2018-11" db="EMBL/GenBank/DDBJ databases">
        <title>The genome of Variovorax sp T529.</title>
        <authorList>
            <person name="Gao J."/>
        </authorList>
    </citation>
    <scope>NUCLEOTIDE SEQUENCE [LARGE SCALE GENOMIC DNA]</scope>
    <source>
        <strain evidence="4 5">T529</strain>
    </source>
</reference>